<feature type="compositionally biased region" description="Polar residues" evidence="1">
    <location>
        <begin position="257"/>
        <end position="266"/>
    </location>
</feature>
<dbReference type="Gene3D" id="3.30.70.1070">
    <property type="entry name" value="Sporulation related repeat"/>
    <property type="match status" value="1"/>
</dbReference>
<dbReference type="AlphaFoldDB" id="I3Y5H7"/>
<protein>
    <recommendedName>
        <fullName evidence="5">SPOR domain-containing protein</fullName>
    </recommendedName>
</protein>
<evidence type="ECO:0000313" key="4">
    <source>
        <dbReference type="Proteomes" id="UP000006062"/>
    </source>
</evidence>
<dbReference type="RefSeq" id="WP_014776753.1">
    <property type="nucleotide sequence ID" value="NC_018012.1"/>
</dbReference>
<keyword evidence="2" id="KW-0812">Transmembrane</keyword>
<feature type="compositionally biased region" description="Basic and acidic residues" evidence="1">
    <location>
        <begin position="268"/>
        <end position="304"/>
    </location>
</feature>
<evidence type="ECO:0000256" key="1">
    <source>
        <dbReference type="SAM" id="MobiDB-lite"/>
    </source>
</evidence>
<evidence type="ECO:0000256" key="2">
    <source>
        <dbReference type="SAM" id="Phobius"/>
    </source>
</evidence>
<proteinExistence type="predicted"/>
<dbReference type="eggNOG" id="COG3266">
    <property type="taxonomic scope" value="Bacteria"/>
</dbReference>
<gene>
    <name evidence="3" type="ordered locus">Thivi_0171</name>
</gene>
<sequence>MGNEKKIDPRAQTNNAETTLPRSAVTPTAGDTLSGRNSPLGQAARGAGIPPVGGRDAQLAHDRDSRKDERGWPAAARGNDAAPGYESRDLLRRLTEQATQINTLKSSVEQQRADIRKTESSLMTRLAGVDEDRRLTASQSQKTWQSNREEIDGSLRRQGTMTAIGFLLFGVLVAVAMAFLYSRFENGRKAAVDEIAELRQAIQQVQVKLPDNVAQNQLTQEKLLNLSLAIKSMSKTLDSLGEAAPVSEASGKEPADSGSSTDATQQEAKAKADAEMIAKAEADARAAKEKAEADARQAKAEADSRPLQAHEPTPPREPSRASESAPTPNEKAPDTPLVSNAAESAAEPVSGNIRVGETPYSLQLIGFFSLEKLLSYTRIAPLPSRVYYKQETYRGRPWFALIHSLHASRESANAAISDLPAELAKLDLWVRQLDPNSSLTPLKADSD</sequence>
<reference evidence="3 4" key="1">
    <citation type="submission" date="2012-06" db="EMBL/GenBank/DDBJ databases">
        <title>Complete sequence of Thiocystis violascens DSM 198.</title>
        <authorList>
            <consortium name="US DOE Joint Genome Institute"/>
            <person name="Lucas S."/>
            <person name="Han J."/>
            <person name="Lapidus A."/>
            <person name="Cheng J.-F."/>
            <person name="Goodwin L."/>
            <person name="Pitluck S."/>
            <person name="Peters L."/>
            <person name="Ovchinnikova G."/>
            <person name="Teshima H."/>
            <person name="Detter J.C."/>
            <person name="Han C."/>
            <person name="Tapia R."/>
            <person name="Land M."/>
            <person name="Hauser L."/>
            <person name="Kyrpides N."/>
            <person name="Ivanova N."/>
            <person name="Pagani I."/>
            <person name="Vogl K."/>
            <person name="Liu Z."/>
            <person name="Frigaard N.-U."/>
            <person name="Bryant D."/>
            <person name="Woyke T."/>
        </authorList>
    </citation>
    <scope>NUCLEOTIDE SEQUENCE [LARGE SCALE GENOMIC DNA]</scope>
    <source>
        <strain evidence="4">ATCC 17096 / DSM 198 / 6111</strain>
    </source>
</reference>
<evidence type="ECO:0008006" key="5">
    <source>
        <dbReference type="Google" id="ProtNLM"/>
    </source>
</evidence>
<feature type="region of interest" description="Disordered" evidence="1">
    <location>
        <begin position="1"/>
        <end position="86"/>
    </location>
</feature>
<evidence type="ECO:0000313" key="3">
    <source>
        <dbReference type="EMBL" id="AFL72245.1"/>
    </source>
</evidence>
<feature type="compositionally biased region" description="Basic and acidic residues" evidence="1">
    <location>
        <begin position="58"/>
        <end position="71"/>
    </location>
</feature>
<dbReference type="Proteomes" id="UP000006062">
    <property type="component" value="Chromosome"/>
</dbReference>
<feature type="transmembrane region" description="Helical" evidence="2">
    <location>
        <begin position="163"/>
        <end position="181"/>
    </location>
</feature>
<dbReference type="STRING" id="765911.Thivi_0171"/>
<feature type="region of interest" description="Disordered" evidence="1">
    <location>
        <begin position="241"/>
        <end position="336"/>
    </location>
</feature>
<dbReference type="InterPro" id="IPR036680">
    <property type="entry name" value="SPOR-like_sf"/>
</dbReference>
<dbReference type="EMBL" id="CP003154">
    <property type="protein sequence ID" value="AFL72245.1"/>
    <property type="molecule type" value="Genomic_DNA"/>
</dbReference>
<feature type="compositionally biased region" description="Polar residues" evidence="1">
    <location>
        <begin position="11"/>
        <end position="40"/>
    </location>
</feature>
<dbReference type="OrthoDB" id="6189127at2"/>
<dbReference type="GO" id="GO:0042834">
    <property type="term" value="F:peptidoglycan binding"/>
    <property type="evidence" value="ECO:0007669"/>
    <property type="project" value="InterPro"/>
</dbReference>
<keyword evidence="2" id="KW-1133">Transmembrane helix</keyword>
<keyword evidence="2" id="KW-0472">Membrane</keyword>
<accession>I3Y5H7</accession>
<dbReference type="KEGG" id="tvi:Thivi_0171"/>
<keyword evidence="4" id="KW-1185">Reference proteome</keyword>
<dbReference type="HOGENOM" id="CLU_658567_0_0_6"/>
<name>I3Y5H7_THIV6</name>
<organism evidence="3 4">
    <name type="scientific">Thiocystis violascens (strain ATCC 17096 / DSM 198 / 6111)</name>
    <name type="common">Chromatium violascens</name>
    <dbReference type="NCBI Taxonomy" id="765911"/>
    <lineage>
        <taxon>Bacteria</taxon>
        <taxon>Pseudomonadati</taxon>
        <taxon>Pseudomonadota</taxon>
        <taxon>Gammaproteobacteria</taxon>
        <taxon>Chromatiales</taxon>
        <taxon>Chromatiaceae</taxon>
        <taxon>Thiocystis</taxon>
    </lineage>
</organism>